<dbReference type="AlphaFoldDB" id="A0A5Y3USE1"/>
<dbReference type="Proteomes" id="UP000839824">
    <property type="component" value="Unassembled WGS sequence"/>
</dbReference>
<proteinExistence type="predicted"/>
<comment type="caution">
    <text evidence="1">The sequence shown here is derived from an EMBL/GenBank/DDBJ whole genome shotgun (WGS) entry which is preliminary data.</text>
</comment>
<accession>A0A5Y3USE1</accession>
<protein>
    <submittedName>
        <fullName evidence="1">Uncharacterized protein</fullName>
    </submittedName>
</protein>
<reference evidence="1" key="1">
    <citation type="submission" date="2019-07" db="EMBL/GenBank/DDBJ databases">
        <authorList>
            <person name="Ashton P.M."/>
            <person name="Dallman T."/>
            <person name="Nair S."/>
            <person name="De Pinna E."/>
            <person name="Peters T."/>
            <person name="Grant K."/>
        </authorList>
    </citation>
    <scope>NUCLEOTIDE SEQUENCE [LARGE SCALE GENOMIC DNA]</scope>
    <source>
        <strain evidence="1">598112</strain>
    </source>
</reference>
<evidence type="ECO:0000313" key="1">
    <source>
        <dbReference type="EMBL" id="ECJ2324042.1"/>
    </source>
</evidence>
<sequence length="99" mass="10958">MRLICPSGASVRVITFNWKKLPPELTLVIFTHSGLLYSKGTSTRLIRSISIGVLALFHGTKMLNEVRPVSALVVKTYSSLCHSVFKLALMLDIKEVWAG</sequence>
<gene>
    <name evidence="1" type="ORF">FNJ06_00105</name>
</gene>
<dbReference type="EMBL" id="AAIXRY010000001">
    <property type="protein sequence ID" value="ECJ2324042.1"/>
    <property type="molecule type" value="Genomic_DNA"/>
</dbReference>
<name>A0A5Y3USE1_SALER</name>
<organism evidence="1">
    <name type="scientific">Salmonella enterica subsp. salamae</name>
    <dbReference type="NCBI Taxonomy" id="59202"/>
    <lineage>
        <taxon>Bacteria</taxon>
        <taxon>Pseudomonadati</taxon>
        <taxon>Pseudomonadota</taxon>
        <taxon>Gammaproteobacteria</taxon>
        <taxon>Enterobacterales</taxon>
        <taxon>Enterobacteriaceae</taxon>
        <taxon>Salmonella</taxon>
    </lineage>
</organism>